<accession>A0A7C9AZT7</accession>
<proteinExistence type="predicted"/>
<protein>
    <submittedName>
        <fullName evidence="1">Uncharacterized protein</fullName>
    </submittedName>
</protein>
<dbReference type="EMBL" id="GISG01286181">
    <property type="protein sequence ID" value="MBA4680234.1"/>
    <property type="molecule type" value="Transcribed_RNA"/>
</dbReference>
<evidence type="ECO:0000313" key="1">
    <source>
        <dbReference type="EMBL" id="MBA4680234.1"/>
    </source>
</evidence>
<reference evidence="1" key="2">
    <citation type="submission" date="2020-07" db="EMBL/GenBank/DDBJ databases">
        <authorList>
            <person name="Vera ALvarez R."/>
            <person name="Arias-Moreno D.M."/>
            <person name="Jimenez-Jacinto V."/>
            <person name="Jimenez-Bremont J.F."/>
            <person name="Swaminathan K."/>
            <person name="Moose S.P."/>
            <person name="Guerrero-Gonzalez M.L."/>
            <person name="Marino-Ramirez L."/>
            <person name="Landsman D."/>
            <person name="Rodriguez-Kessler M."/>
            <person name="Delgado-Sanchez P."/>
        </authorList>
    </citation>
    <scope>NUCLEOTIDE SEQUENCE</scope>
    <source>
        <tissue evidence="1">Cladode</tissue>
    </source>
</reference>
<organism evidence="1">
    <name type="scientific">Opuntia streptacantha</name>
    <name type="common">Prickly pear cactus</name>
    <name type="synonym">Opuntia cardona</name>
    <dbReference type="NCBI Taxonomy" id="393608"/>
    <lineage>
        <taxon>Eukaryota</taxon>
        <taxon>Viridiplantae</taxon>
        <taxon>Streptophyta</taxon>
        <taxon>Embryophyta</taxon>
        <taxon>Tracheophyta</taxon>
        <taxon>Spermatophyta</taxon>
        <taxon>Magnoliopsida</taxon>
        <taxon>eudicotyledons</taxon>
        <taxon>Gunneridae</taxon>
        <taxon>Pentapetalae</taxon>
        <taxon>Caryophyllales</taxon>
        <taxon>Cactineae</taxon>
        <taxon>Cactaceae</taxon>
        <taxon>Opuntioideae</taxon>
        <taxon>Opuntia</taxon>
    </lineage>
</organism>
<sequence length="117" mass="13252">MGVLDMGICCLLHSSWQSALFQLLPLHLNTAEAFLILFGLNHDILSYSLYFPVKILLQVLNAFPLANNQGRVKITNDLGHWLHILDNTRGRLRILEGMAHEIGQKDGVVKYSHETME</sequence>
<reference evidence="1" key="1">
    <citation type="journal article" date="2013" name="J. Plant Res.">
        <title>Effect of fungi and light on seed germination of three Opuntia species from semiarid lands of central Mexico.</title>
        <authorList>
            <person name="Delgado-Sanchez P."/>
            <person name="Jimenez-Bremont J.F."/>
            <person name="Guerrero-Gonzalez Mde L."/>
            <person name="Flores J."/>
        </authorList>
    </citation>
    <scope>NUCLEOTIDE SEQUENCE</scope>
    <source>
        <tissue evidence="1">Cladode</tissue>
    </source>
</reference>
<dbReference type="AlphaFoldDB" id="A0A7C9AZT7"/>
<name>A0A7C9AZT7_OPUST</name>